<dbReference type="OrthoDB" id="15401at2"/>
<evidence type="ECO:0000313" key="2">
    <source>
        <dbReference type="EMBL" id="SMC44481.1"/>
    </source>
</evidence>
<dbReference type="Pfam" id="PF09527">
    <property type="entry name" value="ATPase_gene1"/>
    <property type="match status" value="1"/>
</dbReference>
<dbReference type="RefSeq" id="WP_084066814.1">
    <property type="nucleotide sequence ID" value="NZ_FWXY01000002.1"/>
</dbReference>
<keyword evidence="3" id="KW-1185">Reference proteome</keyword>
<protein>
    <submittedName>
        <fullName evidence="2">ATP synthase protein I</fullName>
    </submittedName>
</protein>
<keyword evidence="1" id="KW-1133">Transmembrane helix</keyword>
<evidence type="ECO:0000256" key="1">
    <source>
        <dbReference type="SAM" id="Phobius"/>
    </source>
</evidence>
<dbReference type="EMBL" id="FWXY01000002">
    <property type="protein sequence ID" value="SMC44481.1"/>
    <property type="molecule type" value="Genomic_DNA"/>
</dbReference>
<dbReference type="AlphaFoldDB" id="A0A1W1Z8K3"/>
<organism evidence="2 3">
    <name type="scientific">Desulfocicer vacuolatum DSM 3385</name>
    <dbReference type="NCBI Taxonomy" id="1121400"/>
    <lineage>
        <taxon>Bacteria</taxon>
        <taxon>Pseudomonadati</taxon>
        <taxon>Thermodesulfobacteriota</taxon>
        <taxon>Desulfobacteria</taxon>
        <taxon>Desulfobacterales</taxon>
        <taxon>Desulfobacteraceae</taxon>
        <taxon>Desulfocicer</taxon>
    </lineage>
</organism>
<dbReference type="InterPro" id="IPR032820">
    <property type="entry name" value="ATPase_put"/>
</dbReference>
<name>A0A1W1Z8K3_9BACT</name>
<feature type="transmembrane region" description="Helical" evidence="1">
    <location>
        <begin position="42"/>
        <end position="63"/>
    </location>
</feature>
<keyword evidence="1" id="KW-0472">Membrane</keyword>
<keyword evidence="1" id="KW-0812">Transmembrane</keyword>
<proteinExistence type="predicted"/>
<dbReference type="STRING" id="1121400.SAMN02746065_102142"/>
<evidence type="ECO:0000313" key="3">
    <source>
        <dbReference type="Proteomes" id="UP000192418"/>
    </source>
</evidence>
<accession>A0A1W1Z8K3</accession>
<dbReference type="Proteomes" id="UP000192418">
    <property type="component" value="Unassembled WGS sequence"/>
</dbReference>
<feature type="transmembrane region" description="Helical" evidence="1">
    <location>
        <begin position="12"/>
        <end position="36"/>
    </location>
</feature>
<gene>
    <name evidence="2" type="ORF">SAMN02746065_102142</name>
</gene>
<sequence length="72" mass="7790">MKKETSKTIRELAYYSSLGLSVAISIFLGLFAGIWLDGKFDTKPILTLVGLGLGIAAGFRNLAMAAKRSRKL</sequence>
<reference evidence="2 3" key="1">
    <citation type="submission" date="2017-04" db="EMBL/GenBank/DDBJ databases">
        <authorList>
            <person name="Afonso C.L."/>
            <person name="Miller P.J."/>
            <person name="Scott M.A."/>
            <person name="Spackman E."/>
            <person name="Goraichik I."/>
            <person name="Dimitrov K.M."/>
            <person name="Suarez D.L."/>
            <person name="Swayne D.E."/>
        </authorList>
    </citation>
    <scope>NUCLEOTIDE SEQUENCE [LARGE SCALE GENOMIC DNA]</scope>
    <source>
        <strain evidence="2 3">DSM 3385</strain>
    </source>
</reference>